<feature type="transmembrane region" description="Helical" evidence="9">
    <location>
        <begin position="345"/>
        <end position="364"/>
    </location>
</feature>
<dbReference type="EnsemblMetazoa" id="XM_030977912">
    <property type="protein sequence ID" value="XP_030833772"/>
    <property type="gene ID" value="LOC575810"/>
</dbReference>
<dbReference type="GO" id="GO:0032580">
    <property type="term" value="C:Golgi cisterna membrane"/>
    <property type="evidence" value="ECO:0000318"/>
    <property type="project" value="GO_Central"/>
</dbReference>
<reference evidence="12" key="2">
    <citation type="submission" date="2021-01" db="UniProtKB">
        <authorList>
            <consortium name="EnsemblMetazoa"/>
        </authorList>
    </citation>
    <scope>IDENTIFICATION</scope>
</reference>
<sequence>MAFFLDSFVMFSTQILFFLGGWIFFMRKLFKNYEVHHGSVQLTFSVTFALSCTLFELIIFEILGVLHSDSRFFHWRIDLYAILFVLIVVLPFYIAYFLVSNVPFVVKRRMTVFLTAGAWLVFIYFFWKLGDPFPILSPKHGILSIEQVISRVGVIGVTLAAILSGFGAVNCPYTYMAYFTRPVTEADVHNHDRKFMQVMDMILTKKKRLAIAERDELQRASTAPRPSGIWGMIKSVTTSNNANVSQLQQEIKGYEELSRQLYIELVDLNSTMERIEYTKTLKGQFFNLSGYFFSLYCLWKITICTINIIFDRVGKTDPISKFFEIFVGWLGFDFDVKFWSQQISFIVVGIIIVTQIRGLLIKLTKFFYTMASAKSSNIIVLGLAQIMGMYFVSSVLLMRMNVPPQYRMIITEVLGDLQFNFYHRWFDNMFLISALSSIAFLYLAHKQAPEKSVGGS</sequence>
<dbReference type="Pfam" id="PF12430">
    <property type="entry name" value="ABA_GPCR"/>
    <property type="match status" value="1"/>
</dbReference>
<evidence type="ECO:0000259" key="11">
    <source>
        <dbReference type="Pfam" id="PF12537"/>
    </source>
</evidence>
<dbReference type="PANTHER" id="PTHR15948:SF0">
    <property type="entry name" value="GOLGI PH REGULATOR A-RELATED"/>
    <property type="match status" value="1"/>
</dbReference>
<dbReference type="GeneID" id="575810"/>
<feature type="transmembrane region" description="Helical" evidence="9">
    <location>
        <begin position="110"/>
        <end position="127"/>
    </location>
</feature>
<dbReference type="PANTHER" id="PTHR15948">
    <property type="entry name" value="G-PROTEIN COUPLED RECEPTOR 89-RELATED"/>
    <property type="match status" value="1"/>
</dbReference>
<dbReference type="CTD" id="51463"/>
<dbReference type="GO" id="GO:0051452">
    <property type="term" value="P:intracellular pH reduction"/>
    <property type="evidence" value="ECO:0000318"/>
    <property type="project" value="GO_Central"/>
</dbReference>
<protein>
    <recommendedName>
        <fullName evidence="14">Golgi pH regulator</fullName>
    </recommendedName>
</protein>
<evidence type="ECO:0000256" key="1">
    <source>
        <dbReference type="ARBA" id="ARBA00004141"/>
    </source>
</evidence>
<keyword evidence="13" id="KW-1185">Reference proteome</keyword>
<dbReference type="InterPro" id="IPR015672">
    <property type="entry name" value="GPHR/GTG"/>
</dbReference>
<dbReference type="GO" id="GO:0008308">
    <property type="term" value="F:voltage-gated monoatomic anion channel activity"/>
    <property type="evidence" value="ECO:0000318"/>
    <property type="project" value="GO_Central"/>
</dbReference>
<evidence type="ECO:0000259" key="10">
    <source>
        <dbReference type="Pfam" id="PF12430"/>
    </source>
</evidence>
<comment type="catalytic activity">
    <reaction evidence="7">
        <text>bromide(in) = bromide(out)</text>
        <dbReference type="Rhea" id="RHEA:75383"/>
        <dbReference type="ChEBI" id="CHEBI:15858"/>
    </reaction>
</comment>
<evidence type="ECO:0000256" key="4">
    <source>
        <dbReference type="ARBA" id="ARBA00022989"/>
    </source>
</evidence>
<feature type="domain" description="Abscisic acid G-protein coupled receptor-like" evidence="10">
    <location>
        <begin position="277"/>
        <end position="446"/>
    </location>
</feature>
<dbReference type="OrthoDB" id="264392at2759"/>
<comment type="catalytic activity">
    <reaction evidence="8">
        <text>fluoride(in) = fluoride(out)</text>
        <dbReference type="Rhea" id="RHEA:76159"/>
        <dbReference type="ChEBI" id="CHEBI:17051"/>
    </reaction>
</comment>
<feature type="transmembrane region" description="Helical" evidence="9">
    <location>
        <begin position="79"/>
        <end position="98"/>
    </location>
</feature>
<dbReference type="RefSeq" id="XP_030833772.1">
    <property type="nucleotide sequence ID" value="XM_030977912.1"/>
</dbReference>
<evidence type="ECO:0000256" key="8">
    <source>
        <dbReference type="ARBA" id="ARBA00044702"/>
    </source>
</evidence>
<evidence type="ECO:0000256" key="5">
    <source>
        <dbReference type="ARBA" id="ARBA00023136"/>
    </source>
</evidence>
<dbReference type="Proteomes" id="UP000007110">
    <property type="component" value="Unassembled WGS sequence"/>
</dbReference>
<feature type="transmembrane region" description="Helical" evidence="9">
    <location>
        <begin position="291"/>
        <end position="310"/>
    </location>
</feature>
<dbReference type="OMA" id="FSVYCVY"/>
<accession>A0A7M7NBA7</accession>
<evidence type="ECO:0000256" key="7">
    <source>
        <dbReference type="ARBA" id="ARBA00035085"/>
    </source>
</evidence>
<reference evidence="13" key="1">
    <citation type="submission" date="2015-02" db="EMBL/GenBank/DDBJ databases">
        <title>Genome sequencing for Strongylocentrotus purpuratus.</title>
        <authorList>
            <person name="Murali S."/>
            <person name="Liu Y."/>
            <person name="Vee V."/>
            <person name="English A."/>
            <person name="Wang M."/>
            <person name="Skinner E."/>
            <person name="Han Y."/>
            <person name="Muzny D.M."/>
            <person name="Worley K.C."/>
            <person name="Gibbs R.A."/>
        </authorList>
    </citation>
    <scope>NUCLEOTIDE SEQUENCE</scope>
</reference>
<keyword evidence="3 9" id="KW-0812">Transmembrane</keyword>
<comment type="similarity">
    <text evidence="2">Belongs to the Golgi pH regulator (TC 1.A.38) family.</text>
</comment>
<feature type="transmembrane region" description="Helical" evidence="9">
    <location>
        <begin position="425"/>
        <end position="444"/>
    </location>
</feature>
<dbReference type="InterPro" id="IPR022535">
    <property type="entry name" value="Golgi_pH-regulator_cons_dom"/>
</dbReference>
<dbReference type="InParanoid" id="A0A7M7NBA7"/>
<evidence type="ECO:0000313" key="13">
    <source>
        <dbReference type="Proteomes" id="UP000007110"/>
    </source>
</evidence>
<feature type="domain" description="Golgi pH regulator conserved" evidence="11">
    <location>
        <begin position="144"/>
        <end position="209"/>
    </location>
</feature>
<feature type="transmembrane region" description="Helical" evidence="9">
    <location>
        <begin position="376"/>
        <end position="398"/>
    </location>
</feature>
<evidence type="ECO:0000313" key="12">
    <source>
        <dbReference type="EnsemblMetazoa" id="XP_030833772"/>
    </source>
</evidence>
<dbReference type="KEGG" id="spu:575810"/>
<evidence type="ECO:0000256" key="6">
    <source>
        <dbReference type="ARBA" id="ARBA00024145"/>
    </source>
</evidence>
<keyword evidence="5 9" id="KW-0472">Membrane</keyword>
<comment type="catalytic activity">
    <reaction evidence="6">
        <text>iodide(out) = iodide(in)</text>
        <dbReference type="Rhea" id="RHEA:66324"/>
        <dbReference type="ChEBI" id="CHEBI:16382"/>
    </reaction>
</comment>
<proteinExistence type="inferred from homology"/>
<feature type="transmembrane region" description="Helical" evidence="9">
    <location>
        <begin position="7"/>
        <end position="25"/>
    </location>
</feature>
<name>A0A7M7NBA7_STRPU</name>
<keyword evidence="4 9" id="KW-1133">Transmembrane helix</keyword>
<dbReference type="InterPro" id="IPR025969">
    <property type="entry name" value="ABA_GPCR_dom"/>
</dbReference>
<evidence type="ECO:0000256" key="3">
    <source>
        <dbReference type="ARBA" id="ARBA00022692"/>
    </source>
</evidence>
<organism evidence="12 13">
    <name type="scientific">Strongylocentrotus purpuratus</name>
    <name type="common">Purple sea urchin</name>
    <dbReference type="NCBI Taxonomy" id="7668"/>
    <lineage>
        <taxon>Eukaryota</taxon>
        <taxon>Metazoa</taxon>
        <taxon>Echinodermata</taxon>
        <taxon>Eleutherozoa</taxon>
        <taxon>Echinozoa</taxon>
        <taxon>Echinoidea</taxon>
        <taxon>Euechinoidea</taxon>
        <taxon>Echinacea</taxon>
        <taxon>Camarodonta</taxon>
        <taxon>Echinidea</taxon>
        <taxon>Strongylocentrotidae</taxon>
        <taxon>Strongylocentrotus</taxon>
    </lineage>
</organism>
<dbReference type="FunCoup" id="A0A7M7NBA7">
    <property type="interactions" value="901"/>
</dbReference>
<evidence type="ECO:0000256" key="9">
    <source>
        <dbReference type="SAM" id="Phobius"/>
    </source>
</evidence>
<feature type="transmembrane region" description="Helical" evidence="9">
    <location>
        <begin position="148"/>
        <end position="169"/>
    </location>
</feature>
<dbReference type="AlphaFoldDB" id="A0A7M7NBA7"/>
<comment type="subcellular location">
    <subcellularLocation>
        <location evidence="1">Membrane</location>
        <topology evidence="1">Multi-pass membrane protein</topology>
    </subcellularLocation>
</comment>
<dbReference type="Pfam" id="PF12537">
    <property type="entry name" value="GPHR_N"/>
    <property type="match status" value="1"/>
</dbReference>
<evidence type="ECO:0000256" key="2">
    <source>
        <dbReference type="ARBA" id="ARBA00009478"/>
    </source>
</evidence>
<feature type="transmembrane region" description="Helical" evidence="9">
    <location>
        <begin position="45"/>
        <end position="67"/>
    </location>
</feature>
<evidence type="ECO:0008006" key="14">
    <source>
        <dbReference type="Google" id="ProtNLM"/>
    </source>
</evidence>